<keyword evidence="3" id="KW-1185">Reference proteome</keyword>
<dbReference type="Proteomes" id="UP001385951">
    <property type="component" value="Unassembled WGS sequence"/>
</dbReference>
<dbReference type="EMBL" id="JASBNA010000006">
    <property type="protein sequence ID" value="KAK7690632.1"/>
    <property type="molecule type" value="Genomic_DNA"/>
</dbReference>
<protein>
    <submittedName>
        <fullName evidence="2">Uncharacterized protein</fullName>
    </submittedName>
</protein>
<proteinExistence type="predicted"/>
<gene>
    <name evidence="2" type="ORF">QCA50_005731</name>
</gene>
<accession>A0AAW0GG02</accession>
<evidence type="ECO:0000256" key="1">
    <source>
        <dbReference type="SAM" id="MobiDB-lite"/>
    </source>
</evidence>
<dbReference type="AlphaFoldDB" id="A0AAW0GG02"/>
<sequence>MVTAVVKPAHRHSSSGNNAAGHFSRQTEEIAKDISSLAQNAAAIDESFEFVLRRMEKCKTQHPGMTKKLREDLDLLVDEWKKNHNMYREQLWKSYDLACKASVAAEDFADVLLRGVLLNSDITLQEKQDAVADYCKKVDSDILGAAELVDGFKQLLYQVESFKEQWKDVVRQNDISLSTGQIKAIDKEIVTLRNKIESSQTTRARSPYRLPRTPSVSYARFAQDGLSRMLQN</sequence>
<name>A0AAW0GG02_9APHY</name>
<reference evidence="2 3" key="1">
    <citation type="submission" date="2022-09" db="EMBL/GenBank/DDBJ databases">
        <authorList>
            <person name="Palmer J.M."/>
        </authorList>
    </citation>
    <scope>NUCLEOTIDE SEQUENCE [LARGE SCALE GENOMIC DNA]</scope>
    <source>
        <strain evidence="2 3">DSM 7382</strain>
    </source>
</reference>
<feature type="region of interest" description="Disordered" evidence="1">
    <location>
        <begin position="1"/>
        <end position="23"/>
    </location>
</feature>
<organism evidence="2 3">
    <name type="scientific">Cerrena zonata</name>
    <dbReference type="NCBI Taxonomy" id="2478898"/>
    <lineage>
        <taxon>Eukaryota</taxon>
        <taxon>Fungi</taxon>
        <taxon>Dikarya</taxon>
        <taxon>Basidiomycota</taxon>
        <taxon>Agaricomycotina</taxon>
        <taxon>Agaricomycetes</taxon>
        <taxon>Polyporales</taxon>
        <taxon>Cerrenaceae</taxon>
        <taxon>Cerrena</taxon>
    </lineage>
</organism>
<evidence type="ECO:0000313" key="2">
    <source>
        <dbReference type="EMBL" id="KAK7690632.1"/>
    </source>
</evidence>
<comment type="caution">
    <text evidence="2">The sequence shown here is derived from an EMBL/GenBank/DDBJ whole genome shotgun (WGS) entry which is preliminary data.</text>
</comment>
<evidence type="ECO:0000313" key="3">
    <source>
        <dbReference type="Proteomes" id="UP001385951"/>
    </source>
</evidence>